<dbReference type="GO" id="GO:0016020">
    <property type="term" value="C:membrane"/>
    <property type="evidence" value="ECO:0007669"/>
    <property type="project" value="TreeGrafter"/>
</dbReference>
<dbReference type="Gene3D" id="2.60.40.790">
    <property type="match status" value="1"/>
</dbReference>
<dbReference type="PROSITE" id="PS50005">
    <property type="entry name" value="TPR"/>
    <property type="match status" value="2"/>
</dbReference>
<dbReference type="CDD" id="cd06467">
    <property type="entry name" value="p23_NUDC_like"/>
    <property type="match status" value="1"/>
</dbReference>
<proteinExistence type="predicted"/>
<comment type="caution">
    <text evidence="5">The sequence shown here is derived from an EMBL/GenBank/DDBJ whole genome shotgun (WGS) entry which is preliminary data.</text>
</comment>
<dbReference type="GO" id="GO:0060090">
    <property type="term" value="F:molecular adaptor activity"/>
    <property type="evidence" value="ECO:0007669"/>
    <property type="project" value="TreeGrafter"/>
</dbReference>
<dbReference type="AlphaFoldDB" id="A0A8J5XHK7"/>
<sequence length="585" mass="60367">MFHVPGKYSGASAEAFAWTQTRESIELTVPLALDAKGSVAFGARRLTVRAADGADDAPVLDGELHDVVVVDECVWTREDSPRQLSISLRKAVPAVWTRLFLADAEHSPVLLDGQRRKGAPDPLAAAAAAAAGAPASAPAAPGAAHTASRSGALPQSAAVPHVLSGLAAQSVELRAADLPPVAVLLLRDCTDLTVRLAPDATVVKVSADGCSRLSLELAGRVTTETCELYRCNGARVIARTSLRTVQIDECVEVALAFDSLTLFECVVQQAVRSLSISFADHTALAVESGVDALRPLAADPTRAEFTAGLAVDGEQFITRLRPAARDAPTSPPPPPQLLTEHVRRLANDYPTTAREAREHAERTSVRAAVLGGGEGGAAAALLGTAGDTMSAQAKAELARLAASADAEATAAARDAHAAASVATELATRAAAKRAAGNAAFGRSEWHEAAVRYTEALALLDSAPPRAPAPANGDAAPVGSATAVAASAAVTTDAMVAVRANRAAAFLKLGRYEQALADADGALALAPTHAKAAFRRGLALQALDRYAEAIGAFSRAVELEPGNGQATAALRMAEMQLRRQRAQHGH</sequence>
<evidence type="ECO:0000256" key="1">
    <source>
        <dbReference type="ARBA" id="ARBA00022737"/>
    </source>
</evidence>
<accession>A0A8J5XHK7</accession>
<evidence type="ECO:0000313" key="6">
    <source>
        <dbReference type="Proteomes" id="UP000751190"/>
    </source>
</evidence>
<evidence type="ECO:0000256" key="2">
    <source>
        <dbReference type="ARBA" id="ARBA00022803"/>
    </source>
</evidence>
<evidence type="ECO:0000313" key="5">
    <source>
        <dbReference type="EMBL" id="KAG8461132.1"/>
    </source>
</evidence>
<gene>
    <name evidence="5" type="ORF">KFE25_003701</name>
</gene>
<dbReference type="GO" id="GO:0006620">
    <property type="term" value="P:post-translational protein targeting to endoplasmic reticulum membrane"/>
    <property type="evidence" value="ECO:0007669"/>
    <property type="project" value="TreeGrafter"/>
</dbReference>
<keyword evidence="6" id="KW-1185">Reference proteome</keyword>
<dbReference type="Proteomes" id="UP000751190">
    <property type="component" value="Unassembled WGS sequence"/>
</dbReference>
<dbReference type="Gene3D" id="2.160.20.70">
    <property type="match status" value="1"/>
</dbReference>
<dbReference type="Pfam" id="PF04969">
    <property type="entry name" value="CS"/>
    <property type="match status" value="1"/>
</dbReference>
<dbReference type="InterPro" id="IPR016098">
    <property type="entry name" value="CAP/MinC_C"/>
</dbReference>
<dbReference type="PROSITE" id="PS51203">
    <property type="entry name" value="CS"/>
    <property type="match status" value="1"/>
</dbReference>
<reference evidence="5" key="1">
    <citation type="submission" date="2021-05" db="EMBL/GenBank/DDBJ databases">
        <title>The genome of the haptophyte Pavlova lutheri (Diacronema luteri, Pavlovales) - a model for lipid biosynthesis in eukaryotic algae.</title>
        <authorList>
            <person name="Hulatt C.J."/>
            <person name="Posewitz M.C."/>
        </authorList>
    </citation>
    <scope>NUCLEOTIDE SEQUENCE</scope>
    <source>
        <strain evidence="5">NIVA-4/92</strain>
    </source>
</reference>
<dbReference type="InterPro" id="IPR011990">
    <property type="entry name" value="TPR-like_helical_dom_sf"/>
</dbReference>
<dbReference type="GO" id="GO:0072380">
    <property type="term" value="C:TRC complex"/>
    <property type="evidence" value="ECO:0007669"/>
    <property type="project" value="TreeGrafter"/>
</dbReference>
<dbReference type="InterPro" id="IPR019734">
    <property type="entry name" value="TPR_rpt"/>
</dbReference>
<feature type="repeat" description="TPR" evidence="3">
    <location>
        <begin position="495"/>
        <end position="528"/>
    </location>
</feature>
<protein>
    <recommendedName>
        <fullName evidence="4">CS domain-containing protein</fullName>
    </recommendedName>
</protein>
<organism evidence="5 6">
    <name type="scientific">Diacronema lutheri</name>
    <name type="common">Unicellular marine alga</name>
    <name type="synonym">Monochrysis lutheri</name>
    <dbReference type="NCBI Taxonomy" id="2081491"/>
    <lineage>
        <taxon>Eukaryota</taxon>
        <taxon>Haptista</taxon>
        <taxon>Haptophyta</taxon>
        <taxon>Pavlovophyceae</taxon>
        <taxon>Pavlovales</taxon>
        <taxon>Pavlovaceae</taxon>
        <taxon>Diacronema</taxon>
    </lineage>
</organism>
<dbReference type="SUPFAM" id="SSF48452">
    <property type="entry name" value="TPR-like"/>
    <property type="match status" value="1"/>
</dbReference>
<name>A0A8J5XHK7_DIALT</name>
<dbReference type="InterPro" id="IPR013105">
    <property type="entry name" value="TPR_2"/>
</dbReference>
<keyword evidence="2 3" id="KW-0802">TPR repeat</keyword>
<feature type="repeat" description="TPR" evidence="3">
    <location>
        <begin position="529"/>
        <end position="562"/>
    </location>
</feature>
<dbReference type="PROSITE" id="PS50293">
    <property type="entry name" value="TPR_REGION"/>
    <property type="match status" value="1"/>
</dbReference>
<evidence type="ECO:0000256" key="3">
    <source>
        <dbReference type="PROSITE-ProRule" id="PRU00339"/>
    </source>
</evidence>
<dbReference type="OrthoDB" id="10267836at2759"/>
<dbReference type="Gene3D" id="1.25.40.10">
    <property type="entry name" value="Tetratricopeptide repeat domain"/>
    <property type="match status" value="1"/>
</dbReference>
<evidence type="ECO:0000259" key="4">
    <source>
        <dbReference type="PROSITE" id="PS51203"/>
    </source>
</evidence>
<dbReference type="InterPro" id="IPR008978">
    <property type="entry name" value="HSP20-like_chaperone"/>
</dbReference>
<dbReference type="InterPro" id="IPR047150">
    <property type="entry name" value="SGT"/>
</dbReference>
<dbReference type="PANTHER" id="PTHR45831:SF2">
    <property type="entry name" value="LD24721P"/>
    <property type="match status" value="1"/>
</dbReference>
<dbReference type="SUPFAM" id="SSF49764">
    <property type="entry name" value="HSP20-like chaperones"/>
    <property type="match status" value="1"/>
</dbReference>
<feature type="domain" description="CS" evidence="4">
    <location>
        <begin position="11"/>
        <end position="100"/>
    </location>
</feature>
<dbReference type="InterPro" id="IPR007052">
    <property type="entry name" value="CS_dom"/>
</dbReference>
<keyword evidence="1" id="KW-0677">Repeat</keyword>
<dbReference type="Pfam" id="PF07719">
    <property type="entry name" value="TPR_2"/>
    <property type="match status" value="1"/>
</dbReference>
<dbReference type="OMA" id="CTECEVV"/>
<dbReference type="SMART" id="SM00028">
    <property type="entry name" value="TPR"/>
    <property type="match status" value="3"/>
</dbReference>
<dbReference type="PANTHER" id="PTHR45831">
    <property type="entry name" value="LD24721P"/>
    <property type="match status" value="1"/>
</dbReference>
<dbReference type="EMBL" id="JAGTXO010000028">
    <property type="protein sequence ID" value="KAG8461132.1"/>
    <property type="molecule type" value="Genomic_DNA"/>
</dbReference>